<keyword evidence="2" id="KW-1185">Reference proteome</keyword>
<name>A0AAD3HA51_9STRA</name>
<evidence type="ECO:0000313" key="2">
    <source>
        <dbReference type="Proteomes" id="UP001054902"/>
    </source>
</evidence>
<accession>A0AAD3HA51</accession>
<comment type="caution">
    <text evidence="1">The sequence shown here is derived from an EMBL/GenBank/DDBJ whole genome shotgun (WGS) entry which is preliminary data.</text>
</comment>
<evidence type="ECO:0000313" key="1">
    <source>
        <dbReference type="EMBL" id="GFH55846.1"/>
    </source>
</evidence>
<reference evidence="1 2" key="1">
    <citation type="journal article" date="2021" name="Sci. Rep.">
        <title>The genome of the diatom Chaetoceros tenuissimus carries an ancient integrated fragment of an extant virus.</title>
        <authorList>
            <person name="Hongo Y."/>
            <person name="Kimura K."/>
            <person name="Takaki Y."/>
            <person name="Yoshida Y."/>
            <person name="Baba S."/>
            <person name="Kobayashi G."/>
            <person name="Nagasaki K."/>
            <person name="Hano T."/>
            <person name="Tomaru Y."/>
        </authorList>
    </citation>
    <scope>NUCLEOTIDE SEQUENCE [LARGE SCALE GENOMIC DNA]</scope>
    <source>
        <strain evidence="1 2">NIES-3715</strain>
    </source>
</reference>
<proteinExistence type="predicted"/>
<dbReference type="AlphaFoldDB" id="A0AAD3HA51"/>
<gene>
    <name evidence="1" type="ORF">CTEN210_12322</name>
</gene>
<dbReference type="EMBL" id="BLLK01000051">
    <property type="protein sequence ID" value="GFH55846.1"/>
    <property type="molecule type" value="Genomic_DNA"/>
</dbReference>
<sequence length="153" mass="18270">MNNRNVTDVDLFGEFKAYCSRNGRNDLYEEIQQKWQDIDAEGSSYFFLTDWQGSVTDKNHEFELYFKEVKAEINRKTWFSFSNTLLGKKCALFEYIWFYGAMPVRPKRDAARLFFMGNDGYYYSQKTCMRDDGTIYLYDIDDRIKYKLVLGTN</sequence>
<protein>
    <submittedName>
        <fullName evidence="1">Uncharacterized protein</fullName>
    </submittedName>
</protein>
<dbReference type="Proteomes" id="UP001054902">
    <property type="component" value="Unassembled WGS sequence"/>
</dbReference>
<organism evidence="1 2">
    <name type="scientific">Chaetoceros tenuissimus</name>
    <dbReference type="NCBI Taxonomy" id="426638"/>
    <lineage>
        <taxon>Eukaryota</taxon>
        <taxon>Sar</taxon>
        <taxon>Stramenopiles</taxon>
        <taxon>Ochrophyta</taxon>
        <taxon>Bacillariophyta</taxon>
        <taxon>Coscinodiscophyceae</taxon>
        <taxon>Chaetocerotophycidae</taxon>
        <taxon>Chaetocerotales</taxon>
        <taxon>Chaetocerotaceae</taxon>
        <taxon>Chaetoceros</taxon>
    </lineage>
</organism>